<evidence type="ECO:0000313" key="1">
    <source>
        <dbReference type="EMBL" id="KGO87577.1"/>
    </source>
</evidence>
<dbReference type="Pfam" id="PF09954">
    <property type="entry name" value="DUF2188"/>
    <property type="match status" value="1"/>
</dbReference>
<proteinExistence type="predicted"/>
<gene>
    <name evidence="1" type="ORF">Q765_05435</name>
</gene>
<evidence type="ECO:0008006" key="3">
    <source>
        <dbReference type="Google" id="ProtNLM"/>
    </source>
</evidence>
<comment type="caution">
    <text evidence="1">The sequence shown here is derived from an EMBL/GenBank/DDBJ whole genome shotgun (WGS) entry which is preliminary data.</text>
</comment>
<keyword evidence="2" id="KW-1185">Reference proteome</keyword>
<organism evidence="1 2">
    <name type="scientific">Flavobacterium rivuli WB 3.3-2 = DSM 21788</name>
    <dbReference type="NCBI Taxonomy" id="1121895"/>
    <lineage>
        <taxon>Bacteria</taxon>
        <taxon>Pseudomonadati</taxon>
        <taxon>Bacteroidota</taxon>
        <taxon>Flavobacteriia</taxon>
        <taxon>Flavobacteriales</taxon>
        <taxon>Flavobacteriaceae</taxon>
        <taxon>Flavobacterium</taxon>
    </lineage>
</organism>
<dbReference type="InterPro" id="IPR018691">
    <property type="entry name" value="DUF2188"/>
</dbReference>
<reference evidence="1 2" key="1">
    <citation type="submission" date="2013-09" db="EMBL/GenBank/DDBJ databases">
        <authorList>
            <person name="Zeng Z."/>
            <person name="Chen C."/>
        </authorList>
    </citation>
    <scope>NUCLEOTIDE SEQUENCE [LARGE SCALE GENOMIC DNA]</scope>
    <source>
        <strain evidence="1 2">WB 3.3-2</strain>
    </source>
</reference>
<dbReference type="OrthoDB" id="8858565at2"/>
<sequence length="72" mass="8089">MIARKIYHVTTNGNLGWKSMMENSCRTSVSGISKQDVVNRTIAMAKHHAKCSVVIHKRDGSIEEEKTYPINS</sequence>
<accession>A0A0A2M4K4</accession>
<protein>
    <recommendedName>
        <fullName evidence="3">DUF2188 domain-containing protein</fullName>
    </recommendedName>
</protein>
<dbReference type="Proteomes" id="UP000030152">
    <property type="component" value="Unassembled WGS sequence"/>
</dbReference>
<evidence type="ECO:0000313" key="2">
    <source>
        <dbReference type="Proteomes" id="UP000030152"/>
    </source>
</evidence>
<dbReference type="EMBL" id="JRLX01000004">
    <property type="protein sequence ID" value="KGO87577.1"/>
    <property type="molecule type" value="Genomic_DNA"/>
</dbReference>
<dbReference type="RefSeq" id="WP_020212588.1">
    <property type="nucleotide sequence ID" value="NZ_JRLX01000004.1"/>
</dbReference>
<dbReference type="AlphaFoldDB" id="A0A0A2M4K4"/>
<dbReference type="STRING" id="1121895.GCA_000378485_01447"/>
<name>A0A0A2M4K4_9FLAO</name>